<keyword evidence="11" id="KW-1185">Reference proteome</keyword>
<dbReference type="FunFam" id="3.90.640.10:FF:000004">
    <property type="entry name" value="Heat shock 70 kDa protein 4"/>
    <property type="match status" value="1"/>
</dbReference>
<evidence type="ECO:0000256" key="2">
    <source>
        <dbReference type="ARBA" id="ARBA00022729"/>
    </source>
</evidence>
<evidence type="ECO:0000256" key="7">
    <source>
        <dbReference type="SAM" id="Coils"/>
    </source>
</evidence>
<evidence type="ECO:0000313" key="10">
    <source>
        <dbReference type="EMBL" id="CAH7667674.1"/>
    </source>
</evidence>
<keyword evidence="6" id="KW-0143">Chaperone</keyword>
<keyword evidence="2 9" id="KW-0732">Signal</keyword>
<protein>
    <submittedName>
        <fullName evidence="10">Hsp70 protein-domain-containing protein</fullName>
    </submittedName>
</protein>
<feature type="compositionally biased region" description="Basic residues" evidence="8">
    <location>
        <begin position="889"/>
        <end position="902"/>
    </location>
</feature>
<dbReference type="SUPFAM" id="SSF100934">
    <property type="entry name" value="Heat shock protein 70kD (HSP70), C-terminal subdomain"/>
    <property type="match status" value="1"/>
</dbReference>
<dbReference type="InterPro" id="IPR029048">
    <property type="entry name" value="HSP70_C_sf"/>
</dbReference>
<dbReference type="Gene3D" id="3.30.420.40">
    <property type="match status" value="2"/>
</dbReference>
<name>A0AAV0AIQ2_PHAPC</name>
<feature type="region of interest" description="Disordered" evidence="8">
    <location>
        <begin position="859"/>
        <end position="964"/>
    </location>
</feature>
<comment type="subcellular location">
    <subcellularLocation>
        <location evidence="1">Endoplasmic reticulum lumen</location>
    </subcellularLocation>
</comment>
<feature type="region of interest" description="Disordered" evidence="8">
    <location>
        <begin position="605"/>
        <end position="666"/>
    </location>
</feature>
<evidence type="ECO:0000256" key="8">
    <source>
        <dbReference type="SAM" id="MobiDB-lite"/>
    </source>
</evidence>
<dbReference type="InterPro" id="IPR029047">
    <property type="entry name" value="HSP70_peptide-bd_sf"/>
</dbReference>
<feature type="signal peptide" evidence="9">
    <location>
        <begin position="1"/>
        <end position="23"/>
    </location>
</feature>
<comment type="caution">
    <text evidence="10">The sequence shown here is derived from an EMBL/GenBank/DDBJ whole genome shotgun (WGS) entry which is preliminary data.</text>
</comment>
<accession>A0AAV0AIQ2</accession>
<feature type="coiled-coil region" evidence="7">
    <location>
        <begin position="698"/>
        <end position="725"/>
    </location>
</feature>
<gene>
    <name evidence="10" type="ORF">PPACK8108_LOCUS2095</name>
</gene>
<evidence type="ECO:0000256" key="6">
    <source>
        <dbReference type="ARBA" id="ARBA00023186"/>
    </source>
</evidence>
<feature type="compositionally biased region" description="Basic and acidic residues" evidence="8">
    <location>
        <begin position="914"/>
        <end position="940"/>
    </location>
</feature>
<dbReference type="GO" id="GO:0034663">
    <property type="term" value="C:endoplasmic reticulum chaperone complex"/>
    <property type="evidence" value="ECO:0007669"/>
    <property type="project" value="TreeGrafter"/>
</dbReference>
<dbReference type="GO" id="GO:0005788">
    <property type="term" value="C:endoplasmic reticulum lumen"/>
    <property type="evidence" value="ECO:0007669"/>
    <property type="project" value="UniProtKB-SubCell"/>
</dbReference>
<keyword evidence="5" id="KW-0067">ATP-binding</keyword>
<organism evidence="10 11">
    <name type="scientific">Phakopsora pachyrhizi</name>
    <name type="common">Asian soybean rust disease fungus</name>
    <dbReference type="NCBI Taxonomy" id="170000"/>
    <lineage>
        <taxon>Eukaryota</taxon>
        <taxon>Fungi</taxon>
        <taxon>Dikarya</taxon>
        <taxon>Basidiomycota</taxon>
        <taxon>Pucciniomycotina</taxon>
        <taxon>Pucciniomycetes</taxon>
        <taxon>Pucciniales</taxon>
        <taxon>Phakopsoraceae</taxon>
        <taxon>Phakopsora</taxon>
    </lineage>
</organism>
<dbReference type="PANTHER" id="PTHR45639">
    <property type="entry name" value="HSC70CB, ISOFORM G-RELATED"/>
    <property type="match status" value="1"/>
</dbReference>
<proteinExistence type="predicted"/>
<evidence type="ECO:0000313" key="11">
    <source>
        <dbReference type="Proteomes" id="UP001153365"/>
    </source>
</evidence>
<dbReference type="Proteomes" id="UP001153365">
    <property type="component" value="Unassembled WGS sequence"/>
</dbReference>
<keyword evidence="4" id="KW-0256">Endoplasmic reticulum</keyword>
<dbReference type="InterPro" id="IPR018181">
    <property type="entry name" value="Heat_shock_70_CS"/>
</dbReference>
<dbReference type="InterPro" id="IPR043129">
    <property type="entry name" value="ATPase_NBD"/>
</dbReference>
<dbReference type="Pfam" id="PF00012">
    <property type="entry name" value="HSP70"/>
    <property type="match status" value="1"/>
</dbReference>
<dbReference type="PROSITE" id="PS01036">
    <property type="entry name" value="HSP70_3"/>
    <property type="match status" value="1"/>
</dbReference>
<keyword evidence="7" id="KW-0175">Coiled coil</keyword>
<dbReference type="CDD" id="cd10230">
    <property type="entry name" value="ASKHA_NBD_HSP70_HYOU1"/>
    <property type="match status" value="1"/>
</dbReference>
<dbReference type="Gene3D" id="2.60.34.10">
    <property type="entry name" value="Substrate Binding Domain Of DNAk, Chain A, domain 1"/>
    <property type="match status" value="1"/>
</dbReference>
<sequence>MRLFNWALILSVSCLGWIPNSLARGILAIDYGTQFMKLSLVQPGIPFDVLLNHDSKRKTQSVVSIRGDDKLVGDDAATSAGRYPQNSYAAIKLLLGQPQNSPAVKFHQSLYNIPLESTPRGTVRFLPQLPKQGNNTISYLPEELMALQFSYARELADAASAANSNPAVKGIGGEKINDCIITVPGFFNQFERKAILDGAELAGLRVISLIDDGASVGVNYAMMRTFGNKKLDPSRSDAGPGVETHVIYDVGASSIKSTVIEFSMFEEKIHSSSKIKKNVTMLDVKGFGFERGLGGLTFDLKIRDHLKQEFETQTKLDVSKNDRAMVKLLREATRVKQVLSANVDSQSRIEGLVDDHDFKTVLSRQTFEEYFASDVSKFTQPIIDSLKSANLQIADIKSVILVGGSSRVPMIQAAVKSLVGESKVAVSVNADEAAVMGSALYGAGISRQFKTKDIRIKNISPHSVSAAYNVTRSRADPDHGKTQAQEINTVHTMLFDVRSRLGSKKSIRLRKSEDFSVVFSYNNQPDYFPASLLNVTIHGIASALANHTNVTGQEVPAGNASIKLAVQLDESALVVVSGATLNFSPKVSQSNGDESIANKIAGFFGSNNKKEEGSEEEQTEEISAEDEQSESKAEEKEKEKEKDSKSEVDKAKEALKAENKKDSDEAKNKKVEKIVVKLTVTRQELGIRPMSTFDRIASGKLLRELKAAEVRKKNKEEARNALEAYTYKLRDRLEQKVFQNYGSEEEIKTLHETKDEISDWLNDWAEQAPLKELKEKKKKLESAEQPFQQRIQESEKRPAAFKKLENSIKAGQLFGNVLNQTIAVKTSEPARYTEEEVTGLMTMILEQERWLEDMRNKTDVHDSRLDPPVKVTELESRGKMIEVEVEKLKQKKKPVKSKKSSKKSTTGGEPYSTKAEKSETTTDQKVSDEKVEPKTEEAKSDQTGGDQADKEKEEIPEGHPKDEL</sequence>
<feature type="compositionally biased region" description="Basic and acidic residues" evidence="8">
    <location>
        <begin position="629"/>
        <end position="666"/>
    </location>
</feature>
<feature type="compositionally biased region" description="Basic and acidic residues" evidence="8">
    <location>
        <begin position="947"/>
        <end position="964"/>
    </location>
</feature>
<dbReference type="PRINTS" id="PR00301">
    <property type="entry name" value="HEATSHOCK70"/>
</dbReference>
<evidence type="ECO:0000256" key="3">
    <source>
        <dbReference type="ARBA" id="ARBA00022741"/>
    </source>
</evidence>
<dbReference type="Gene3D" id="1.20.1270.10">
    <property type="match status" value="1"/>
</dbReference>
<reference evidence="10" key="1">
    <citation type="submission" date="2022-06" db="EMBL/GenBank/DDBJ databases">
        <authorList>
            <consortium name="SYNGENTA / RWTH Aachen University"/>
        </authorList>
    </citation>
    <scope>NUCLEOTIDE SEQUENCE</scope>
</reference>
<dbReference type="AlphaFoldDB" id="A0AAV0AIQ2"/>
<dbReference type="GO" id="GO:0030968">
    <property type="term" value="P:endoplasmic reticulum unfolded protein response"/>
    <property type="evidence" value="ECO:0007669"/>
    <property type="project" value="TreeGrafter"/>
</dbReference>
<dbReference type="SUPFAM" id="SSF53067">
    <property type="entry name" value="Actin-like ATPase domain"/>
    <property type="match status" value="2"/>
</dbReference>
<evidence type="ECO:0000256" key="9">
    <source>
        <dbReference type="SAM" id="SignalP"/>
    </source>
</evidence>
<dbReference type="Gene3D" id="3.30.30.30">
    <property type="match status" value="1"/>
</dbReference>
<dbReference type="Gene3D" id="3.90.640.10">
    <property type="entry name" value="Actin, Chain A, domain 4"/>
    <property type="match status" value="1"/>
</dbReference>
<evidence type="ECO:0000256" key="5">
    <source>
        <dbReference type="ARBA" id="ARBA00022840"/>
    </source>
</evidence>
<evidence type="ECO:0000256" key="1">
    <source>
        <dbReference type="ARBA" id="ARBA00004319"/>
    </source>
</evidence>
<dbReference type="EMBL" id="CALTRL010000364">
    <property type="protein sequence ID" value="CAH7667674.1"/>
    <property type="molecule type" value="Genomic_DNA"/>
</dbReference>
<dbReference type="GO" id="GO:0140662">
    <property type="term" value="F:ATP-dependent protein folding chaperone"/>
    <property type="evidence" value="ECO:0007669"/>
    <property type="project" value="InterPro"/>
</dbReference>
<evidence type="ECO:0000256" key="4">
    <source>
        <dbReference type="ARBA" id="ARBA00022824"/>
    </source>
</evidence>
<feature type="compositionally biased region" description="Basic and acidic residues" evidence="8">
    <location>
        <begin position="859"/>
        <end position="888"/>
    </location>
</feature>
<dbReference type="PANTHER" id="PTHR45639:SF3">
    <property type="entry name" value="HYPOXIA UP-REGULATED PROTEIN 1"/>
    <property type="match status" value="1"/>
</dbReference>
<dbReference type="InterPro" id="IPR013126">
    <property type="entry name" value="Hsp_70_fam"/>
</dbReference>
<keyword evidence="3" id="KW-0547">Nucleotide-binding</keyword>
<feature type="chain" id="PRO_5043605968" evidence="9">
    <location>
        <begin position="24"/>
        <end position="964"/>
    </location>
</feature>
<dbReference type="GO" id="GO:0005524">
    <property type="term" value="F:ATP binding"/>
    <property type="evidence" value="ECO:0007669"/>
    <property type="project" value="UniProtKB-KW"/>
</dbReference>
<feature type="compositionally biased region" description="Acidic residues" evidence="8">
    <location>
        <begin position="613"/>
        <end position="628"/>
    </location>
</feature>